<dbReference type="RefSeq" id="WP_068615853.1">
    <property type="nucleotide sequence ID" value="NZ_CP016268.1"/>
</dbReference>
<keyword evidence="2" id="KW-0132">Cell division</keyword>
<keyword evidence="3" id="KW-1185">Reference proteome</keyword>
<dbReference type="InterPro" id="IPR002634">
    <property type="entry name" value="BolA"/>
</dbReference>
<comment type="similarity">
    <text evidence="1">Belongs to the BolA/IbaG family.</text>
</comment>
<evidence type="ECO:0000256" key="1">
    <source>
        <dbReference type="RuleBase" id="RU003860"/>
    </source>
</evidence>
<name>A0A193LG89_9GAMM</name>
<dbReference type="InterPro" id="IPR036065">
    <property type="entry name" value="BolA-like_sf"/>
</dbReference>
<dbReference type="PANTHER" id="PTHR46230">
    <property type="match status" value="1"/>
</dbReference>
<gene>
    <name evidence="2" type="ORF">BA177_09935</name>
</gene>
<dbReference type="GO" id="GO:0051301">
    <property type="term" value="P:cell division"/>
    <property type="evidence" value="ECO:0007669"/>
    <property type="project" value="UniProtKB-KW"/>
</dbReference>
<dbReference type="STRING" id="1548547.BA177_09935"/>
<proteinExistence type="inferred from homology"/>
<dbReference type="Proteomes" id="UP000092695">
    <property type="component" value="Chromosome"/>
</dbReference>
<evidence type="ECO:0000313" key="3">
    <source>
        <dbReference type="Proteomes" id="UP000092695"/>
    </source>
</evidence>
<dbReference type="Gene3D" id="3.30.300.90">
    <property type="entry name" value="BolA-like"/>
    <property type="match status" value="1"/>
</dbReference>
<sequence>MSTSRINEIEALLREAFEPQELLVKDQSHLHIGHAGAKDGRGHFDVKIIAAGFEGRSQLQRHRMVYDALGVLMQTDIHALRIQAKTPDER</sequence>
<organism evidence="2 3">
    <name type="scientific">Woeseia oceani</name>
    <dbReference type="NCBI Taxonomy" id="1548547"/>
    <lineage>
        <taxon>Bacteria</taxon>
        <taxon>Pseudomonadati</taxon>
        <taxon>Pseudomonadota</taxon>
        <taxon>Gammaproteobacteria</taxon>
        <taxon>Woeseiales</taxon>
        <taxon>Woeseiaceae</taxon>
        <taxon>Woeseia</taxon>
    </lineage>
</organism>
<accession>A0A193LG89</accession>
<keyword evidence="2" id="KW-0131">Cell cycle</keyword>
<protein>
    <submittedName>
        <fullName evidence="2">Cell division protein BolA</fullName>
    </submittedName>
</protein>
<dbReference type="AlphaFoldDB" id="A0A193LG89"/>
<reference evidence="2 3" key="1">
    <citation type="submission" date="2016-06" db="EMBL/GenBank/DDBJ databases">
        <title>Complete genome sequence of a deep-branching marine Gamma Proteobacterium Woeseia oceani type strain XK5.</title>
        <authorList>
            <person name="Mu D."/>
            <person name="Du Z."/>
        </authorList>
    </citation>
    <scope>NUCLEOTIDE SEQUENCE [LARGE SCALE GENOMIC DNA]</scope>
    <source>
        <strain evidence="2 3">XK5</strain>
    </source>
</reference>
<dbReference type="PIRSF" id="PIRSF003113">
    <property type="entry name" value="BolA"/>
    <property type="match status" value="1"/>
</dbReference>
<dbReference type="Pfam" id="PF01722">
    <property type="entry name" value="BolA"/>
    <property type="match status" value="1"/>
</dbReference>
<dbReference type="OrthoDB" id="9801469at2"/>
<dbReference type="PANTHER" id="PTHR46230:SF7">
    <property type="entry name" value="BOLA-LIKE PROTEIN 1"/>
    <property type="match status" value="1"/>
</dbReference>
<dbReference type="GO" id="GO:0016226">
    <property type="term" value="P:iron-sulfur cluster assembly"/>
    <property type="evidence" value="ECO:0007669"/>
    <property type="project" value="TreeGrafter"/>
</dbReference>
<dbReference type="EMBL" id="CP016268">
    <property type="protein sequence ID" value="ANO51478.1"/>
    <property type="molecule type" value="Genomic_DNA"/>
</dbReference>
<dbReference type="SUPFAM" id="SSF82657">
    <property type="entry name" value="BolA-like"/>
    <property type="match status" value="1"/>
</dbReference>
<evidence type="ECO:0000313" key="2">
    <source>
        <dbReference type="EMBL" id="ANO51478.1"/>
    </source>
</evidence>
<dbReference type="KEGG" id="woc:BA177_09935"/>